<feature type="domain" description="Calcineurin-like phosphoesterase" evidence="2">
    <location>
        <begin position="170"/>
        <end position="358"/>
    </location>
</feature>
<dbReference type="EMBL" id="JQZV01000013">
    <property type="protein sequence ID" value="KGN91785.1"/>
    <property type="molecule type" value="Genomic_DNA"/>
</dbReference>
<gene>
    <name evidence="3" type="ORF">HQ43_06765</name>
</gene>
<name>A0ABR4XK01_9PORP</name>
<evidence type="ECO:0000256" key="1">
    <source>
        <dbReference type="ARBA" id="ARBA00022729"/>
    </source>
</evidence>
<protein>
    <recommendedName>
        <fullName evidence="2">Calcineurin-like phosphoesterase domain-containing protein</fullName>
    </recommendedName>
</protein>
<keyword evidence="4" id="KW-1185">Reference proteome</keyword>
<sequence length="478" mass="54926">MINDINMKRNRVKRSKHRSSRARKIRYILLLVIVLGLGLWVKSRWRAWFVSPPEESFTLSEKIQRVTLTPGEDGVEDRTISWITAVNGEGSPKEFEVLLYRIPSDTLPFRTEKPVSRVVDTRGGATAMYSVAWKDLDTGKYLYEIAGSGDVFRDSFEIRSIDALEDTLIYIGDIQEKHEGWAKEIFDSISKKVPTVSLWCFGGDAIERGHQKYWDIWYNSVSDFASNKPMVAVPGNHEYNKGIFKAIDARWPYAFNFPQNGPDRSIGRSYYIDYPNFRFIGIDSQGIELNSQFFSSRRWLKEVLVSRGDRFAIVMFHHAIYSVREGRLNPFMRYGFRSILEDKTDGADLILQAHDHAYSRIINKKKGGGLTTPVYVISVCSQKVYRNGFDEIHDKIASGIPLYQTIRVGKDSLFYASYTTSHELYDSVIISKEGKVADLGQDIPEQFNFQFPDTSKGEKKKAKYVAKVEKRKAMKQQK</sequence>
<dbReference type="SUPFAM" id="SSF56300">
    <property type="entry name" value="Metallo-dependent phosphatases"/>
    <property type="match status" value="1"/>
</dbReference>
<dbReference type="Proteomes" id="UP000030101">
    <property type="component" value="Unassembled WGS sequence"/>
</dbReference>
<dbReference type="PANTHER" id="PTHR22953">
    <property type="entry name" value="ACID PHOSPHATASE RELATED"/>
    <property type="match status" value="1"/>
</dbReference>
<dbReference type="PANTHER" id="PTHR22953:SF153">
    <property type="entry name" value="PURPLE ACID PHOSPHATASE"/>
    <property type="match status" value="1"/>
</dbReference>
<dbReference type="Gene3D" id="3.60.21.10">
    <property type="match status" value="1"/>
</dbReference>
<evidence type="ECO:0000313" key="3">
    <source>
        <dbReference type="EMBL" id="KGN91785.1"/>
    </source>
</evidence>
<reference evidence="3 4" key="1">
    <citation type="submission" date="2014-08" db="EMBL/GenBank/DDBJ databases">
        <title>Porphyromonas canoris strain:OH2762 Genome sequencing.</title>
        <authorList>
            <person name="Wallis C."/>
            <person name="Deusch O."/>
            <person name="O'Flynn C."/>
            <person name="Davis I."/>
            <person name="Jospin G."/>
            <person name="Darling A.E."/>
            <person name="Coil D.A."/>
            <person name="Alexiev A."/>
            <person name="Horsfall A."/>
            <person name="Kirkwood N."/>
            <person name="Harris S."/>
            <person name="Eisen J.A."/>
        </authorList>
    </citation>
    <scope>NUCLEOTIDE SEQUENCE [LARGE SCALE GENOMIC DNA]</scope>
    <source>
        <strain evidence="4">COT-108 OH2762</strain>
    </source>
</reference>
<dbReference type="InterPro" id="IPR029052">
    <property type="entry name" value="Metallo-depent_PP-like"/>
</dbReference>
<dbReference type="InterPro" id="IPR039331">
    <property type="entry name" value="PAPs-like"/>
</dbReference>
<proteinExistence type="predicted"/>
<organism evidence="3 4">
    <name type="scientific">Porphyromonas canoris</name>
    <dbReference type="NCBI Taxonomy" id="36875"/>
    <lineage>
        <taxon>Bacteria</taxon>
        <taxon>Pseudomonadati</taxon>
        <taxon>Bacteroidota</taxon>
        <taxon>Bacteroidia</taxon>
        <taxon>Bacteroidales</taxon>
        <taxon>Porphyromonadaceae</taxon>
        <taxon>Porphyromonas</taxon>
    </lineage>
</organism>
<comment type="caution">
    <text evidence="3">The sequence shown here is derived from an EMBL/GenBank/DDBJ whole genome shotgun (WGS) entry which is preliminary data.</text>
</comment>
<dbReference type="Pfam" id="PF00149">
    <property type="entry name" value="Metallophos"/>
    <property type="match status" value="1"/>
</dbReference>
<keyword evidence="1" id="KW-0732">Signal</keyword>
<evidence type="ECO:0000313" key="4">
    <source>
        <dbReference type="Proteomes" id="UP000030101"/>
    </source>
</evidence>
<dbReference type="InterPro" id="IPR004843">
    <property type="entry name" value="Calcineurin-like_PHP"/>
</dbReference>
<evidence type="ECO:0000259" key="2">
    <source>
        <dbReference type="Pfam" id="PF00149"/>
    </source>
</evidence>
<accession>A0ABR4XK01</accession>